<gene>
    <name evidence="2" type="ORF">AMSG_09691</name>
</gene>
<organism evidence="2 3">
    <name type="scientific">Thecamonas trahens ATCC 50062</name>
    <dbReference type="NCBI Taxonomy" id="461836"/>
    <lineage>
        <taxon>Eukaryota</taxon>
        <taxon>Apusozoa</taxon>
        <taxon>Apusomonadida</taxon>
        <taxon>Apusomonadidae</taxon>
        <taxon>Thecamonas</taxon>
    </lineage>
</organism>
<dbReference type="EMBL" id="GL349485">
    <property type="protein sequence ID" value="KNC54031.1"/>
    <property type="molecule type" value="Genomic_DNA"/>
</dbReference>
<feature type="compositionally biased region" description="Basic residues" evidence="1">
    <location>
        <begin position="447"/>
        <end position="461"/>
    </location>
</feature>
<evidence type="ECO:0000313" key="3">
    <source>
        <dbReference type="Proteomes" id="UP000054408"/>
    </source>
</evidence>
<sequence>MTTRQTRTRCTLAREYAADATDALASLRGLASALAGVQAAANIVDAAVASRPTTLERKVELVVARRLLDADIKITAELGTYAASRRTLTDVSDSLATVHDVLRFVAEDSSAWDSRHKPRTKPRRTTLNLKTTRRDATANSLDAVLRETVDGLYAKDARMSSLVDRITYVRSGHAELPPLFTPLVNYAHASELDLGSILAPPPVPAGADADADPTLHTLSWELYRLLDPSALPDSAEGGYRDLDLDKLAKDSRSDSSSDDGVESSSSSSSSSSSDDGPRETVMLPAVPFGAARVRFVDADELTPKPHNSHSHSLRSILKSTASTADVDVDDRSSESSGSPPVGSPEFWKERSRQVSASSLAPGLVAVRRPKPQSRASGTGTATGTATESAYTVSLSDDDHTAPASHARSSSCSSDLGLLGAASSSESYACSSYSVSSELPPGSPPKPPKTRAKVRRKVRVRPKLTAAKN</sequence>
<feature type="region of interest" description="Disordered" evidence="1">
    <location>
        <begin position="429"/>
        <end position="468"/>
    </location>
</feature>
<feature type="compositionally biased region" description="Low complexity" evidence="1">
    <location>
        <begin position="373"/>
        <end position="391"/>
    </location>
</feature>
<evidence type="ECO:0000313" key="2">
    <source>
        <dbReference type="EMBL" id="KNC54031.1"/>
    </source>
</evidence>
<feature type="compositionally biased region" description="Low complexity" evidence="1">
    <location>
        <begin position="401"/>
        <end position="415"/>
    </location>
</feature>
<keyword evidence="3" id="KW-1185">Reference proteome</keyword>
<dbReference type="RefSeq" id="XP_013754044.1">
    <property type="nucleotide sequence ID" value="XM_013898590.1"/>
</dbReference>
<protein>
    <submittedName>
        <fullName evidence="2">Uncharacterized protein</fullName>
    </submittedName>
</protein>
<dbReference type="AlphaFoldDB" id="A0A0L0DPT8"/>
<evidence type="ECO:0000256" key="1">
    <source>
        <dbReference type="SAM" id="MobiDB-lite"/>
    </source>
</evidence>
<name>A0A0L0DPT8_THETB</name>
<feature type="region of interest" description="Disordered" evidence="1">
    <location>
        <begin position="321"/>
        <end position="415"/>
    </location>
</feature>
<proteinExistence type="predicted"/>
<feature type="compositionally biased region" description="Low complexity" evidence="1">
    <location>
        <begin position="429"/>
        <end position="439"/>
    </location>
</feature>
<dbReference type="Proteomes" id="UP000054408">
    <property type="component" value="Unassembled WGS sequence"/>
</dbReference>
<feature type="region of interest" description="Disordered" evidence="1">
    <location>
        <begin position="249"/>
        <end position="281"/>
    </location>
</feature>
<feature type="compositionally biased region" description="Low complexity" evidence="1">
    <location>
        <begin position="262"/>
        <end position="274"/>
    </location>
</feature>
<feature type="compositionally biased region" description="Low complexity" evidence="1">
    <location>
        <begin position="334"/>
        <end position="345"/>
    </location>
</feature>
<dbReference type="GeneID" id="25568099"/>
<reference evidence="2 3" key="1">
    <citation type="submission" date="2010-05" db="EMBL/GenBank/DDBJ databases">
        <title>The Genome Sequence of Thecamonas trahens ATCC 50062.</title>
        <authorList>
            <consortium name="The Broad Institute Genome Sequencing Platform"/>
            <person name="Russ C."/>
            <person name="Cuomo C."/>
            <person name="Shea T."/>
            <person name="Young S.K."/>
            <person name="Zeng Q."/>
            <person name="Koehrsen M."/>
            <person name="Haas B."/>
            <person name="Borodovsky M."/>
            <person name="Guigo R."/>
            <person name="Alvarado L."/>
            <person name="Berlin A."/>
            <person name="Bochicchio J."/>
            <person name="Borenstein D."/>
            <person name="Chapman S."/>
            <person name="Chen Z."/>
            <person name="Freedman E."/>
            <person name="Gellesch M."/>
            <person name="Goldberg J."/>
            <person name="Griggs A."/>
            <person name="Gujja S."/>
            <person name="Heilman E."/>
            <person name="Heiman D."/>
            <person name="Hepburn T."/>
            <person name="Howarth C."/>
            <person name="Jen D."/>
            <person name="Larson L."/>
            <person name="Mehta T."/>
            <person name="Park D."/>
            <person name="Pearson M."/>
            <person name="Roberts A."/>
            <person name="Saif S."/>
            <person name="Shenoy N."/>
            <person name="Sisk P."/>
            <person name="Stolte C."/>
            <person name="Sykes S."/>
            <person name="Thomson T."/>
            <person name="Walk T."/>
            <person name="White J."/>
            <person name="Yandava C."/>
            <person name="Burger G."/>
            <person name="Gray M.W."/>
            <person name="Holland P.W.H."/>
            <person name="King N."/>
            <person name="Lang F.B.F."/>
            <person name="Roger A.J."/>
            <person name="Ruiz-Trillo I."/>
            <person name="Lander E."/>
            <person name="Nusbaum C."/>
        </authorList>
    </citation>
    <scope>NUCLEOTIDE SEQUENCE [LARGE SCALE GENOMIC DNA]</scope>
    <source>
        <strain evidence="2 3">ATCC 50062</strain>
    </source>
</reference>
<accession>A0A0L0DPT8</accession>